<feature type="region of interest" description="Disordered" evidence="1">
    <location>
        <begin position="58"/>
        <end position="93"/>
    </location>
</feature>
<keyword evidence="2" id="KW-0472">Membrane</keyword>
<feature type="compositionally biased region" description="Low complexity" evidence="1">
    <location>
        <begin position="63"/>
        <end position="77"/>
    </location>
</feature>
<dbReference type="Proteomes" id="UP000217720">
    <property type="component" value="Unassembled WGS sequence"/>
</dbReference>
<proteinExistence type="predicted"/>
<evidence type="ECO:0000313" key="4">
    <source>
        <dbReference type="Proteomes" id="UP000217720"/>
    </source>
</evidence>
<name>A0A2A3ZJZ3_BREAU</name>
<reference evidence="3 4" key="1">
    <citation type="journal article" date="2017" name="Elife">
        <title>Extensive horizontal gene transfer in cheese-associated bacteria.</title>
        <authorList>
            <person name="Bonham K.S."/>
            <person name="Wolfe B.E."/>
            <person name="Dutton R.J."/>
        </authorList>
    </citation>
    <scope>NUCLEOTIDE SEQUENCE [LARGE SCALE GENOMIC DNA]</scope>
    <source>
        <strain evidence="3 4">900_6</strain>
    </source>
</reference>
<dbReference type="AlphaFoldDB" id="A0A2A3ZJZ3"/>
<evidence type="ECO:0000256" key="2">
    <source>
        <dbReference type="SAM" id="Phobius"/>
    </source>
</evidence>
<evidence type="ECO:0000256" key="1">
    <source>
        <dbReference type="SAM" id="MobiDB-lite"/>
    </source>
</evidence>
<organism evidence="3 4">
    <name type="scientific">Brevibacterium aurantiacum</name>
    <dbReference type="NCBI Taxonomy" id="273384"/>
    <lineage>
        <taxon>Bacteria</taxon>
        <taxon>Bacillati</taxon>
        <taxon>Actinomycetota</taxon>
        <taxon>Actinomycetes</taxon>
        <taxon>Micrococcales</taxon>
        <taxon>Brevibacteriaceae</taxon>
        <taxon>Brevibacterium</taxon>
    </lineage>
</organism>
<evidence type="ECO:0000313" key="3">
    <source>
        <dbReference type="EMBL" id="PCC51781.1"/>
    </source>
</evidence>
<sequence length="93" mass="9786">MLSRWKVAVITGLFAFGALNFIIGLFPLLADIFWILWFTGCGACILALLLTVIVPSPSRAGETSASGRTATRAVTSRRAARPAPGPVDGVSQP</sequence>
<accession>A0A2A3ZJZ3</accession>
<comment type="caution">
    <text evidence="3">The sequence shown here is derived from an EMBL/GenBank/DDBJ whole genome shotgun (WGS) entry which is preliminary data.</text>
</comment>
<feature type="transmembrane region" description="Helical" evidence="2">
    <location>
        <begin position="32"/>
        <end position="54"/>
    </location>
</feature>
<dbReference type="EMBL" id="NRGO01000002">
    <property type="protein sequence ID" value="PCC51781.1"/>
    <property type="molecule type" value="Genomic_DNA"/>
</dbReference>
<dbReference type="RefSeq" id="WP_096159503.1">
    <property type="nucleotide sequence ID" value="NZ_JABUYC010000006.1"/>
</dbReference>
<protein>
    <submittedName>
        <fullName evidence="3">Uncharacterized protein</fullName>
    </submittedName>
</protein>
<keyword evidence="2" id="KW-1133">Transmembrane helix</keyword>
<gene>
    <name evidence="3" type="ORF">CIK62_00935</name>
</gene>
<keyword evidence="2" id="KW-0812">Transmembrane</keyword>
<feature type="transmembrane region" description="Helical" evidence="2">
    <location>
        <begin position="7"/>
        <end position="26"/>
    </location>
</feature>